<comment type="caution">
    <text evidence="3">The sequence shown here is derived from an EMBL/GenBank/DDBJ whole genome shotgun (WGS) entry which is preliminary data.</text>
</comment>
<dbReference type="Pfam" id="PF03235">
    <property type="entry name" value="GmrSD_N"/>
    <property type="match status" value="1"/>
</dbReference>
<accession>A0AAW8CH67</accession>
<dbReference type="RefSeq" id="WP_306351557.1">
    <property type="nucleotide sequence ID" value="NZ_JASAWV010000012.1"/>
</dbReference>
<dbReference type="PANTHER" id="PTHR35149">
    <property type="entry name" value="SLL5132 PROTEIN"/>
    <property type="match status" value="1"/>
</dbReference>
<keyword evidence="3" id="KW-0540">Nuclease</keyword>
<dbReference type="EMBL" id="JASAXT010000008">
    <property type="protein sequence ID" value="MDP8148558.1"/>
    <property type="molecule type" value="Genomic_DNA"/>
</dbReference>
<keyword evidence="4" id="KW-1185">Reference proteome</keyword>
<dbReference type="InterPro" id="IPR011089">
    <property type="entry name" value="GmrSD_C"/>
</dbReference>
<gene>
    <name evidence="3" type="ORF">QJU57_05660</name>
</gene>
<feature type="domain" description="GmrSD restriction endonucleases N-terminal" evidence="1">
    <location>
        <begin position="14"/>
        <end position="219"/>
    </location>
</feature>
<dbReference type="GO" id="GO:0004519">
    <property type="term" value="F:endonuclease activity"/>
    <property type="evidence" value="ECO:0007669"/>
    <property type="project" value="UniProtKB-KW"/>
</dbReference>
<feature type="domain" description="GmrSD restriction endonucleases C-terminal" evidence="2">
    <location>
        <begin position="515"/>
        <end position="639"/>
    </location>
</feature>
<evidence type="ECO:0000313" key="4">
    <source>
        <dbReference type="Proteomes" id="UP001226020"/>
    </source>
</evidence>
<sequence>MSKFNTEVLCLEDIVNYSFSIPTYQRPYVWEDEQIKKIIDDFYTAFESNKESKYYISTLITQDDNETKNSELIDGQQRFTTLWLISLAISKLTTGSKIEAFLKKDDDIRLSFAIRTEVYEYLKSTLKNDGENQIKYDNKNPLPPYLKNIVKALTSIENYLEDHLGEDHKKLKEFGDFIYTKVYFIKNTVPQNTDLNKLFSTINNSGVQLEQTDIVKANLLKNIDDKVLYSRIWETCENMHNFFERNARSSFPNSDWKEIDLTTTYAFSSKKFKYITSNINEKTDTFSFEKYNTKEIIDYSFNKKLSETEENRESTEVYCRSIINFGQLLLHTYRLHLKIEKLSDIDGNFHTNRLIEIFTEMIKRNNTDEIKRFFHLLWEVRYLFDKYVIKWFSDTNTKTETLELLNFSRNSDGYYTRTPYETSKSLMLQSVLYFTSDYLRQYWLSSYLDHLYYKNNNSSPTGNEKNNEHLLFLEKLDNIFSITENKTRKELSWEIMCNGTDNFNSNFDLEKYLNQPFGTNFKHYWFYKLEYLLWKRWENKDDKKFKKYRISSKNSIEHIYPQHPNNMPLLEKNDLNSFGNLVLLSVSQNSEYSNKPFDIKKYTFKQKDDYDTLKSFHIFHNSEPWDAEKIEEHKNKMIEILIEHYRK</sequence>
<evidence type="ECO:0000259" key="1">
    <source>
        <dbReference type="Pfam" id="PF03235"/>
    </source>
</evidence>
<evidence type="ECO:0000313" key="3">
    <source>
        <dbReference type="EMBL" id="MDP8148558.1"/>
    </source>
</evidence>
<proteinExistence type="predicted"/>
<dbReference type="Pfam" id="PF07510">
    <property type="entry name" value="GmrSD_C"/>
    <property type="match status" value="1"/>
</dbReference>
<name>A0AAW8CH67_9PAST</name>
<dbReference type="AlphaFoldDB" id="A0AAW8CH67"/>
<reference evidence="3 4" key="1">
    <citation type="journal article" date="2023" name="Front. Microbiol.">
        <title>Phylogeography and host specificity of Pasteurellaceae pathogenic to sea-farmed fish in the north-east Atlantic.</title>
        <authorList>
            <person name="Gulla S."/>
            <person name="Colquhoun D.J."/>
            <person name="Olsen A.B."/>
            <person name="Spilsberg B."/>
            <person name="Lagesen K."/>
            <person name="Aakesson C.P."/>
            <person name="Strom S."/>
            <person name="Manji F."/>
            <person name="Birkbeck T.H."/>
            <person name="Nilsen H.K."/>
        </authorList>
    </citation>
    <scope>NUCLEOTIDE SEQUENCE [LARGE SCALE GENOMIC DNA]</scope>
    <source>
        <strain evidence="3 4">NVIB3131</strain>
    </source>
</reference>
<evidence type="ECO:0000259" key="2">
    <source>
        <dbReference type="Pfam" id="PF07510"/>
    </source>
</evidence>
<keyword evidence="3" id="KW-0378">Hydrolase</keyword>
<organism evidence="3 4">
    <name type="scientific">Phocoenobacter atlanticus subsp. atlanticus</name>
    <dbReference type="NCBI Taxonomy" id="3061285"/>
    <lineage>
        <taxon>Bacteria</taxon>
        <taxon>Pseudomonadati</taxon>
        <taxon>Pseudomonadota</taxon>
        <taxon>Gammaproteobacteria</taxon>
        <taxon>Pasteurellales</taxon>
        <taxon>Pasteurellaceae</taxon>
        <taxon>Phocoenobacter</taxon>
        <taxon>Phocoenobacter atlanticus</taxon>
    </lineage>
</organism>
<keyword evidence="3" id="KW-0255">Endonuclease</keyword>
<protein>
    <submittedName>
        <fullName evidence="3">DUF262 domain-containing HNH endonuclease family protein</fullName>
    </submittedName>
</protein>
<dbReference type="InterPro" id="IPR004919">
    <property type="entry name" value="GmrSD_N"/>
</dbReference>
<dbReference type="PANTHER" id="PTHR35149:SF2">
    <property type="entry name" value="DUF262 DOMAIN-CONTAINING PROTEIN"/>
    <property type="match status" value="1"/>
</dbReference>
<dbReference type="Proteomes" id="UP001226020">
    <property type="component" value="Unassembled WGS sequence"/>
</dbReference>